<sequence length="56" mass="6230">MITLKFTVDEVNFILSLLGRLPFAEVHTTIRAIAEQGQPQAEALMEEEKAKEETAA</sequence>
<dbReference type="EMBL" id="LR798271">
    <property type="protein sequence ID" value="CAB5218867.1"/>
    <property type="molecule type" value="Genomic_DNA"/>
</dbReference>
<evidence type="ECO:0000313" key="1">
    <source>
        <dbReference type="EMBL" id="CAB5218867.1"/>
    </source>
</evidence>
<reference evidence="1" key="1">
    <citation type="submission" date="2020-05" db="EMBL/GenBank/DDBJ databases">
        <authorList>
            <person name="Chiriac C."/>
            <person name="Salcher M."/>
            <person name="Ghai R."/>
            <person name="Kavagutti S V."/>
        </authorList>
    </citation>
    <scope>NUCLEOTIDE SEQUENCE</scope>
</reference>
<accession>A0A6J7WM99</accession>
<name>A0A6J7WM99_9CAUD</name>
<gene>
    <name evidence="1" type="ORF">UFOVP229_5</name>
</gene>
<protein>
    <submittedName>
        <fullName evidence="1">Uncharacterized protein</fullName>
    </submittedName>
</protein>
<proteinExistence type="predicted"/>
<organism evidence="1">
    <name type="scientific">uncultured Caudovirales phage</name>
    <dbReference type="NCBI Taxonomy" id="2100421"/>
    <lineage>
        <taxon>Viruses</taxon>
        <taxon>Duplodnaviria</taxon>
        <taxon>Heunggongvirae</taxon>
        <taxon>Uroviricota</taxon>
        <taxon>Caudoviricetes</taxon>
        <taxon>Peduoviridae</taxon>
        <taxon>Maltschvirus</taxon>
        <taxon>Maltschvirus maltsch</taxon>
    </lineage>
</organism>